<keyword evidence="5" id="KW-0391">Immunity</keyword>
<dbReference type="PROSITE" id="PS50835">
    <property type="entry name" value="IG_LIKE"/>
    <property type="match status" value="1"/>
</dbReference>
<dbReference type="InterPro" id="IPR003599">
    <property type="entry name" value="Ig_sub"/>
</dbReference>
<dbReference type="SMART" id="SM00406">
    <property type="entry name" value="IGv"/>
    <property type="match status" value="1"/>
</dbReference>
<dbReference type="SMART" id="SM00409">
    <property type="entry name" value="IG"/>
    <property type="match status" value="1"/>
</dbReference>
<protein>
    <recommendedName>
        <fullName evidence="6">Ig-like domain-containing protein</fullName>
    </recommendedName>
</protein>
<dbReference type="Gene3D" id="2.60.40.10">
    <property type="entry name" value="Immunoglobulins"/>
    <property type="match status" value="1"/>
</dbReference>
<dbReference type="SUPFAM" id="SSF48726">
    <property type="entry name" value="Immunoglobulin"/>
    <property type="match status" value="1"/>
</dbReference>
<keyword evidence="4" id="KW-0393">Immunoglobulin domain</keyword>
<dbReference type="PANTHER" id="PTHR19367">
    <property type="entry name" value="T-CELL RECEPTOR ALPHA CHAIN V REGION"/>
    <property type="match status" value="1"/>
</dbReference>
<dbReference type="GO" id="GO:0002250">
    <property type="term" value="P:adaptive immune response"/>
    <property type="evidence" value="ECO:0007669"/>
    <property type="project" value="UniProtKB-KW"/>
</dbReference>
<dbReference type="GO" id="GO:0042101">
    <property type="term" value="C:T cell receptor complex"/>
    <property type="evidence" value="ECO:0007669"/>
    <property type="project" value="UniProtKB-KW"/>
</dbReference>
<proteinExistence type="predicted"/>
<evidence type="ECO:0000256" key="3">
    <source>
        <dbReference type="ARBA" id="ARBA00023170"/>
    </source>
</evidence>
<evidence type="ECO:0000256" key="1">
    <source>
        <dbReference type="ARBA" id="ARBA00022729"/>
    </source>
</evidence>
<keyword evidence="8" id="KW-1185">Reference proteome</keyword>
<dbReference type="STRING" id="109280.ENSHCOP00000024078"/>
<dbReference type="Ensembl" id="ENSHCOT00000016918.1">
    <property type="protein sequence ID" value="ENSHCOP00000024078.1"/>
    <property type="gene ID" value="ENSHCOG00000013109.1"/>
</dbReference>
<keyword evidence="1" id="KW-0732">Signal</keyword>
<dbReference type="GeneTree" id="ENSGT01030000234557"/>
<dbReference type="AlphaFoldDB" id="A0A3Q2ZD01"/>
<evidence type="ECO:0000256" key="4">
    <source>
        <dbReference type="ARBA" id="ARBA00023319"/>
    </source>
</evidence>
<evidence type="ECO:0000259" key="6">
    <source>
        <dbReference type="PROSITE" id="PS50835"/>
    </source>
</evidence>
<evidence type="ECO:0000256" key="5">
    <source>
        <dbReference type="ARBA" id="ARBA00043266"/>
    </source>
</evidence>
<dbReference type="InterPro" id="IPR007110">
    <property type="entry name" value="Ig-like_dom"/>
</dbReference>
<dbReference type="InterPro" id="IPR013106">
    <property type="entry name" value="Ig_V-set"/>
</dbReference>
<keyword evidence="5" id="KW-1279">T cell receptor</keyword>
<dbReference type="PANTHER" id="PTHR19367:SF18">
    <property type="entry name" value="T CELL RECEPTOR ALPHA VARIABLE 16"/>
    <property type="match status" value="1"/>
</dbReference>
<sequence>MALWPWTSMPLHCRFPLMSDRFYCLFVTGISGQMVHQPERDVHAVEGAAVTLDCSSDSSMSGDYIFWYKQEVSSLPDFILSTSQFGQGKKGEKYGERFRSSMDATARQAPLHIERVKPSDSGVFYCALQPTLTHSLACLHKNACACLIS</sequence>
<evidence type="ECO:0000256" key="2">
    <source>
        <dbReference type="ARBA" id="ARBA00023130"/>
    </source>
</evidence>
<dbReference type="OMA" id="NDECRAQ"/>
<keyword evidence="3" id="KW-0675">Receptor</keyword>
<keyword evidence="2" id="KW-1064">Adaptive immunity</keyword>
<dbReference type="InterPro" id="IPR051287">
    <property type="entry name" value="TCR_variable_region"/>
</dbReference>
<dbReference type="Proteomes" id="UP000264820">
    <property type="component" value="Unplaced"/>
</dbReference>
<dbReference type="InterPro" id="IPR013783">
    <property type="entry name" value="Ig-like_fold"/>
</dbReference>
<evidence type="ECO:0000313" key="7">
    <source>
        <dbReference type="Ensembl" id="ENSHCOP00000024078.1"/>
    </source>
</evidence>
<feature type="domain" description="Ig-like" evidence="6">
    <location>
        <begin position="16"/>
        <end position="137"/>
    </location>
</feature>
<reference evidence="7" key="2">
    <citation type="submission" date="2025-09" db="UniProtKB">
        <authorList>
            <consortium name="Ensembl"/>
        </authorList>
    </citation>
    <scope>IDENTIFICATION</scope>
</reference>
<dbReference type="Pfam" id="PF07686">
    <property type="entry name" value="V-set"/>
    <property type="match status" value="1"/>
</dbReference>
<name>A0A3Q2ZD01_HIPCM</name>
<evidence type="ECO:0000313" key="8">
    <source>
        <dbReference type="Proteomes" id="UP000264820"/>
    </source>
</evidence>
<reference evidence="7" key="1">
    <citation type="submission" date="2025-08" db="UniProtKB">
        <authorList>
            <consortium name="Ensembl"/>
        </authorList>
    </citation>
    <scope>IDENTIFICATION</scope>
</reference>
<accession>A0A3Q2ZD01</accession>
<dbReference type="InterPro" id="IPR036179">
    <property type="entry name" value="Ig-like_dom_sf"/>
</dbReference>
<organism evidence="7 8">
    <name type="scientific">Hippocampus comes</name>
    <name type="common">Tiger tail seahorse</name>
    <dbReference type="NCBI Taxonomy" id="109280"/>
    <lineage>
        <taxon>Eukaryota</taxon>
        <taxon>Metazoa</taxon>
        <taxon>Chordata</taxon>
        <taxon>Craniata</taxon>
        <taxon>Vertebrata</taxon>
        <taxon>Euteleostomi</taxon>
        <taxon>Actinopterygii</taxon>
        <taxon>Neopterygii</taxon>
        <taxon>Teleostei</taxon>
        <taxon>Neoteleostei</taxon>
        <taxon>Acanthomorphata</taxon>
        <taxon>Syngnathiaria</taxon>
        <taxon>Syngnathiformes</taxon>
        <taxon>Syngnathoidei</taxon>
        <taxon>Syngnathidae</taxon>
        <taxon>Hippocampus</taxon>
    </lineage>
</organism>